<dbReference type="Proteomes" id="UP000829364">
    <property type="component" value="Chromosome 7"/>
</dbReference>
<dbReference type="RefSeq" id="XP_047845388.1">
    <property type="nucleotide sequence ID" value="XM_047989388.1"/>
</dbReference>
<evidence type="ECO:0000259" key="2">
    <source>
        <dbReference type="PROSITE" id="PS51038"/>
    </source>
</evidence>
<dbReference type="SMART" id="SM00439">
    <property type="entry name" value="BAH"/>
    <property type="match status" value="1"/>
</dbReference>
<dbReference type="CDD" id="cd04370">
    <property type="entry name" value="BAH"/>
    <property type="match status" value="1"/>
</dbReference>
<dbReference type="InterPro" id="IPR001025">
    <property type="entry name" value="BAH_dom"/>
</dbReference>
<dbReference type="InterPro" id="IPR043151">
    <property type="entry name" value="BAH_sf"/>
</dbReference>
<evidence type="ECO:0000313" key="3">
    <source>
        <dbReference type="EMBL" id="UNI21907.1"/>
    </source>
</evidence>
<dbReference type="Gene3D" id="2.30.30.490">
    <property type="match status" value="1"/>
</dbReference>
<feature type="compositionally biased region" description="Polar residues" evidence="1">
    <location>
        <begin position="344"/>
        <end position="362"/>
    </location>
</feature>
<dbReference type="GO" id="GO:0003682">
    <property type="term" value="F:chromatin binding"/>
    <property type="evidence" value="ECO:0007669"/>
    <property type="project" value="InterPro"/>
</dbReference>
<dbReference type="GeneID" id="72069801"/>
<dbReference type="AlphaFoldDB" id="A0A9Q8QNZ1"/>
<reference evidence="3" key="1">
    <citation type="submission" date="2021-11" db="EMBL/GenBank/DDBJ databases">
        <title>Purpureocillium_takamizusanense_genome.</title>
        <authorList>
            <person name="Nguyen N.-H."/>
        </authorList>
    </citation>
    <scope>NUCLEOTIDE SEQUENCE</scope>
    <source>
        <strain evidence="3">PT3</strain>
    </source>
</reference>
<feature type="domain" description="BAH" evidence="2">
    <location>
        <begin position="94"/>
        <end position="229"/>
    </location>
</feature>
<dbReference type="OrthoDB" id="10259622at2759"/>
<keyword evidence="4" id="KW-1185">Reference proteome</keyword>
<dbReference type="PROSITE" id="PS51038">
    <property type="entry name" value="BAH"/>
    <property type="match status" value="1"/>
</dbReference>
<proteinExistence type="predicted"/>
<gene>
    <name evidence="3" type="ORF">JDV02_007853</name>
</gene>
<organism evidence="3 4">
    <name type="scientific">Purpureocillium takamizusanense</name>
    <dbReference type="NCBI Taxonomy" id="2060973"/>
    <lineage>
        <taxon>Eukaryota</taxon>
        <taxon>Fungi</taxon>
        <taxon>Dikarya</taxon>
        <taxon>Ascomycota</taxon>
        <taxon>Pezizomycotina</taxon>
        <taxon>Sordariomycetes</taxon>
        <taxon>Hypocreomycetidae</taxon>
        <taxon>Hypocreales</taxon>
        <taxon>Ophiocordycipitaceae</taxon>
        <taxon>Purpureocillium</taxon>
    </lineage>
</organism>
<feature type="compositionally biased region" description="Polar residues" evidence="1">
    <location>
        <begin position="264"/>
        <end position="285"/>
    </location>
</feature>
<dbReference type="EMBL" id="CP086360">
    <property type="protein sequence ID" value="UNI21907.1"/>
    <property type="molecule type" value="Genomic_DNA"/>
</dbReference>
<evidence type="ECO:0000313" key="4">
    <source>
        <dbReference type="Proteomes" id="UP000829364"/>
    </source>
</evidence>
<protein>
    <recommendedName>
        <fullName evidence="2">BAH domain-containing protein</fullName>
    </recommendedName>
</protein>
<sequence>MPPARQSHVGDKSSFARCPFKVASIETPSYARGTRSDKKRKRDATDSARVPIQEWPFPPFGGSLRRDMDVSYTIEPQQEWLNMKRYNSFVLKHDKYYVEDFVYVASSATAEQQSDVKEDPDQAAVIQLADHWVAKILEVRAADESHVYARVYWMYSSEELPSHTLGKLVSDYCQQELIASNHMGVINVTRVVRHARVKQLADGETVQDEGAIYWRHVVDYRTSVLSLADGRDEFNISNCSEASPVKVETDTHEDYGLLAEQHGAKTTRTAETSCPTGKDTGSSLATRLRPNSAAHGENSASTQALDAEHPLPRRGAVRPTAPAPDVNRASRGTHIPLSAVGDLSQGSSASMRPTSAAMTSTAPVEGPSVIPVYLPAKTQLALLQHLQSILEAACYEHGKRTMRDIFQRRGWDCAESVELSCWTDEFLRQVRSSLAAQHAGEPLRILLRSIADIRHSAVHRHKVSTTGIERFLYDAEALAELLGDAERSRKVCLLRQDMRRILKQLDDWRILSYARLGSILGLREGPHESAAVDELERKFLSRVGKMVEKAIAASSRG</sequence>
<name>A0A9Q8QNZ1_9HYPO</name>
<feature type="region of interest" description="Disordered" evidence="1">
    <location>
        <begin position="259"/>
        <end position="363"/>
    </location>
</feature>
<evidence type="ECO:0000256" key="1">
    <source>
        <dbReference type="SAM" id="MobiDB-lite"/>
    </source>
</evidence>
<dbReference type="KEGG" id="ptkz:JDV02_007853"/>
<feature type="region of interest" description="Disordered" evidence="1">
    <location>
        <begin position="29"/>
        <end position="48"/>
    </location>
</feature>
<accession>A0A9Q8QNZ1</accession>